<gene>
    <name evidence="1" type="ORF">FPZ49_32335</name>
</gene>
<dbReference type="EMBL" id="VNJI01000069">
    <property type="protein sequence ID" value="TVY01487.1"/>
    <property type="molecule type" value="Genomic_DNA"/>
</dbReference>
<protein>
    <submittedName>
        <fullName evidence="1">Uncharacterized protein</fullName>
    </submittedName>
</protein>
<sequence>MNLDLIKSLKPIGDGSFDKEPFDEYKKRAAPLLPNFPECALENWIYRHYSDIDDYAFLGFEKMLFKEELWLKDDIYNNINSYYPDMIDSLGYQIYERHDKTWLQKYMLKHKTWNAPIIVFQNTTRPDMGKPYHLLEGHLRLNYFRTIYRNEKEILQEKHRIWLVTI</sequence>
<organism evidence="1 2">
    <name type="scientific">Paenibacillus cremeus</name>
    <dbReference type="NCBI Taxonomy" id="2163881"/>
    <lineage>
        <taxon>Bacteria</taxon>
        <taxon>Bacillati</taxon>
        <taxon>Bacillota</taxon>
        <taxon>Bacilli</taxon>
        <taxon>Bacillales</taxon>
        <taxon>Paenibacillaceae</taxon>
        <taxon>Paenibacillus</taxon>
    </lineage>
</organism>
<keyword evidence="2" id="KW-1185">Reference proteome</keyword>
<dbReference type="OrthoDB" id="2612452at2"/>
<evidence type="ECO:0000313" key="1">
    <source>
        <dbReference type="EMBL" id="TVY01487.1"/>
    </source>
</evidence>
<name>A0A559JNM8_9BACL</name>
<dbReference type="RefSeq" id="WP_144854421.1">
    <property type="nucleotide sequence ID" value="NZ_VNJI01000069.1"/>
</dbReference>
<dbReference type="AlphaFoldDB" id="A0A559JNM8"/>
<dbReference type="Proteomes" id="UP000317036">
    <property type="component" value="Unassembled WGS sequence"/>
</dbReference>
<reference evidence="1 2" key="1">
    <citation type="submission" date="2019-07" db="EMBL/GenBank/DDBJ databases">
        <authorList>
            <person name="Kim J."/>
        </authorList>
    </citation>
    <scope>NUCLEOTIDE SEQUENCE [LARGE SCALE GENOMIC DNA]</scope>
    <source>
        <strain evidence="1 2">JC52</strain>
    </source>
</reference>
<accession>A0A559JNM8</accession>
<comment type="caution">
    <text evidence="1">The sequence shown here is derived from an EMBL/GenBank/DDBJ whole genome shotgun (WGS) entry which is preliminary data.</text>
</comment>
<proteinExistence type="predicted"/>
<evidence type="ECO:0000313" key="2">
    <source>
        <dbReference type="Proteomes" id="UP000317036"/>
    </source>
</evidence>